<evidence type="ECO:0000313" key="12">
    <source>
        <dbReference type="EMBL" id="CAF0758193.1"/>
    </source>
</evidence>
<dbReference type="Pfam" id="PF00755">
    <property type="entry name" value="Carn_acyltransf"/>
    <property type="match status" value="1"/>
</dbReference>
<evidence type="ECO:0000256" key="4">
    <source>
        <dbReference type="ARBA" id="ARBA00022679"/>
    </source>
</evidence>
<dbReference type="InterPro" id="IPR000542">
    <property type="entry name" value="Carn_acyl_trans"/>
</dbReference>
<protein>
    <recommendedName>
        <fullName evidence="11">Choline/carnitine acyltransferase domain-containing protein</fullName>
    </recommendedName>
</protein>
<reference evidence="12" key="1">
    <citation type="submission" date="2021-02" db="EMBL/GenBank/DDBJ databases">
        <authorList>
            <person name="Nowell W R."/>
        </authorList>
    </citation>
    <scope>NUCLEOTIDE SEQUENCE</scope>
</reference>
<evidence type="ECO:0000256" key="10">
    <source>
        <dbReference type="RuleBase" id="RU003801"/>
    </source>
</evidence>
<dbReference type="UniPathway" id="UPA00659"/>
<feature type="domain" description="Choline/carnitine acyltransferase" evidence="11">
    <location>
        <begin position="54"/>
        <end position="644"/>
    </location>
</feature>
<organism evidence="12 13">
    <name type="scientific">Adineta steineri</name>
    <dbReference type="NCBI Taxonomy" id="433720"/>
    <lineage>
        <taxon>Eukaryota</taxon>
        <taxon>Metazoa</taxon>
        <taxon>Spiralia</taxon>
        <taxon>Gnathifera</taxon>
        <taxon>Rotifera</taxon>
        <taxon>Eurotatoria</taxon>
        <taxon>Bdelloidea</taxon>
        <taxon>Adinetida</taxon>
        <taxon>Adinetidae</taxon>
        <taxon>Adineta</taxon>
    </lineage>
</organism>
<evidence type="ECO:0000256" key="5">
    <source>
        <dbReference type="ARBA" id="ARBA00022832"/>
    </source>
</evidence>
<dbReference type="Gene3D" id="1.10.275.20">
    <property type="entry name" value="Choline/Carnitine o-acyltransferase"/>
    <property type="match status" value="1"/>
</dbReference>
<dbReference type="PROSITE" id="PS00440">
    <property type="entry name" value="ACYLTRANSF_C_2"/>
    <property type="match status" value="1"/>
</dbReference>
<dbReference type="Proteomes" id="UP000663860">
    <property type="component" value="Unassembled WGS sequence"/>
</dbReference>
<gene>
    <name evidence="12" type="ORF">IZO911_LOCUS4558</name>
</gene>
<evidence type="ECO:0000256" key="6">
    <source>
        <dbReference type="ARBA" id="ARBA00023098"/>
    </source>
</evidence>
<dbReference type="InterPro" id="IPR042231">
    <property type="entry name" value="Cho/carn_acyl_trans_2"/>
</dbReference>
<comment type="similarity">
    <text evidence="2 10">Belongs to the carnitine/choline acetyltransferase family.</text>
</comment>
<dbReference type="GO" id="GO:0005739">
    <property type="term" value="C:mitochondrion"/>
    <property type="evidence" value="ECO:0007669"/>
    <property type="project" value="TreeGrafter"/>
</dbReference>
<evidence type="ECO:0000259" key="11">
    <source>
        <dbReference type="Pfam" id="PF00755"/>
    </source>
</evidence>
<dbReference type="Gene3D" id="3.30.559.70">
    <property type="entry name" value="Choline/Carnitine o-acyltransferase, domain 2"/>
    <property type="match status" value="1"/>
</dbReference>
<keyword evidence="6" id="KW-0443">Lipid metabolism</keyword>
<comment type="caution">
    <text evidence="12">The sequence shown here is derived from an EMBL/GenBank/DDBJ whole genome shotgun (WGS) entry which is preliminary data.</text>
</comment>
<dbReference type="Gene3D" id="1.20.1280.180">
    <property type="match status" value="1"/>
</dbReference>
<evidence type="ECO:0000256" key="9">
    <source>
        <dbReference type="PIRSR" id="PIRSR600542-1"/>
    </source>
</evidence>
<dbReference type="FunFam" id="1.10.275.20:FF:000001">
    <property type="entry name" value="carnitine O-palmitoyltransferase 2, mitochondrial"/>
    <property type="match status" value="1"/>
</dbReference>
<dbReference type="PANTHER" id="PTHR22589">
    <property type="entry name" value="CARNITINE O-ACYLTRANSFERASE"/>
    <property type="match status" value="1"/>
</dbReference>
<dbReference type="InterPro" id="IPR042572">
    <property type="entry name" value="Carn_acyl_trans_N"/>
</dbReference>
<proteinExistence type="inferred from homology"/>
<name>A0A813PS60_9BILA</name>
<comment type="catalytic activity">
    <reaction evidence="8">
        <text>4,8-dimethylnonanoyl-CoA + (R)-carnitine = O-4,8-dimethylnonanoyl-(R)-carnitine + CoA</text>
        <dbReference type="Rhea" id="RHEA:44860"/>
        <dbReference type="ChEBI" id="CHEBI:16347"/>
        <dbReference type="ChEBI" id="CHEBI:57287"/>
        <dbReference type="ChEBI" id="CHEBI:77061"/>
        <dbReference type="ChEBI" id="CHEBI:84654"/>
    </reaction>
</comment>
<dbReference type="PANTHER" id="PTHR22589:SF16">
    <property type="entry name" value="CARNITINE O-PALMITOYLTRANSFERASE 2, MITOCHONDRIAL"/>
    <property type="match status" value="1"/>
</dbReference>
<keyword evidence="3" id="KW-0813">Transport</keyword>
<sequence length="668" mass="77590">MLTKSHLTLGKSQRFLYRIHRYATSDSKRKSDDYNCLKASILPTDHFQYSLPRLPIPKLELTCERYLSAVKPILNNDEKSFEQTRQLVEDFRSGDGKRLDAQLRQINQTNRHTSYISKPWFDMYLKSRLPLILNFNFFLVLTDDQQQLKPAARITNYIISSVRFMNALRANTLDPEVYHLNPKKTNNDQFRKLVKYIPKSFSFYGAILQKAYPLDMSQYNRLFNSTRIPKKDCDILKTNNENIRHIIVIKHGHYYKVNILEENGELLSAEKLASIMKYLCEDLNEEENKYPFGYFTADKRDRWATIREQIESLSEHNKQMFKEIDSSIMVVCLDEDDPSKLNKSLSKEERTKYISGKYLCNNASNRWFDKSFNMIMLSDGTLGLHCEHSWGDGVALLRFCNDIDQDANEHKKITSSNYQSIKSTTYDCIEKLEFKLDDKLKNEFKTSKENYNEFVSKFNVDVYQEPVLGKNLLKKSALSPDAIMQLGIQMAYYKLHHRFVSTYESCSTAVYKHGRTETIRPVTNETKSFIETLTKSNDNQLKKDLLKKSSEKHQQLIKEAATGQGFDRHLFALKYLQEMENKETLHRIYKDKSYQLMNHTILSTSTVASKHIAAGGFGPVVNDGFGIGYLIDDDQCGLLVSSYIPKELNSFMQAAKESYEELANIIKA</sequence>
<dbReference type="Gene3D" id="3.30.559.10">
    <property type="entry name" value="Chloramphenicol acetyltransferase-like domain"/>
    <property type="match status" value="1"/>
</dbReference>
<dbReference type="SUPFAM" id="SSF52777">
    <property type="entry name" value="CoA-dependent acyltransferases"/>
    <property type="match status" value="2"/>
</dbReference>
<comment type="pathway">
    <text evidence="1">Lipid metabolism; fatty acid beta-oxidation.</text>
</comment>
<evidence type="ECO:0000256" key="7">
    <source>
        <dbReference type="ARBA" id="ARBA00023315"/>
    </source>
</evidence>
<dbReference type="InterPro" id="IPR039551">
    <property type="entry name" value="Cho/carn_acyl_trans"/>
</dbReference>
<evidence type="ECO:0000256" key="8">
    <source>
        <dbReference type="ARBA" id="ARBA00048999"/>
    </source>
</evidence>
<evidence type="ECO:0000256" key="3">
    <source>
        <dbReference type="ARBA" id="ARBA00022448"/>
    </source>
</evidence>
<keyword evidence="5" id="KW-0276">Fatty acid metabolism</keyword>
<accession>A0A813PS60</accession>
<keyword evidence="4 10" id="KW-0808">Transferase</keyword>
<dbReference type="InterPro" id="IPR023213">
    <property type="entry name" value="CAT-like_dom_sf"/>
</dbReference>
<evidence type="ECO:0000313" key="13">
    <source>
        <dbReference type="Proteomes" id="UP000663860"/>
    </source>
</evidence>
<dbReference type="EMBL" id="CAJNOE010000025">
    <property type="protein sequence ID" value="CAF0758193.1"/>
    <property type="molecule type" value="Genomic_DNA"/>
</dbReference>
<feature type="active site" description="Proton acceptor" evidence="9">
    <location>
        <position position="388"/>
    </location>
</feature>
<keyword evidence="7 10" id="KW-0012">Acyltransferase</keyword>
<evidence type="ECO:0000256" key="1">
    <source>
        <dbReference type="ARBA" id="ARBA00005005"/>
    </source>
</evidence>
<dbReference type="GO" id="GO:0006635">
    <property type="term" value="P:fatty acid beta-oxidation"/>
    <property type="evidence" value="ECO:0007669"/>
    <property type="project" value="UniProtKB-UniPathway"/>
</dbReference>
<dbReference type="GO" id="GO:0004095">
    <property type="term" value="F:carnitine O-palmitoyltransferase activity"/>
    <property type="evidence" value="ECO:0007669"/>
    <property type="project" value="TreeGrafter"/>
</dbReference>
<dbReference type="AlphaFoldDB" id="A0A813PS60"/>
<evidence type="ECO:0000256" key="2">
    <source>
        <dbReference type="ARBA" id="ARBA00005232"/>
    </source>
</evidence>